<feature type="compositionally biased region" description="Basic and acidic residues" evidence="2">
    <location>
        <begin position="284"/>
        <end position="294"/>
    </location>
</feature>
<evidence type="ECO:0000256" key="2">
    <source>
        <dbReference type="SAM" id="MobiDB-lite"/>
    </source>
</evidence>
<evidence type="ECO:0000256" key="1">
    <source>
        <dbReference type="SAM" id="Coils"/>
    </source>
</evidence>
<organism evidence="3 4">
    <name type="scientific">Diacronema lutheri</name>
    <name type="common">Unicellular marine alga</name>
    <name type="synonym">Monochrysis lutheri</name>
    <dbReference type="NCBI Taxonomy" id="2081491"/>
    <lineage>
        <taxon>Eukaryota</taxon>
        <taxon>Haptista</taxon>
        <taxon>Haptophyta</taxon>
        <taxon>Pavlovophyceae</taxon>
        <taxon>Pavlovales</taxon>
        <taxon>Pavlovaceae</taxon>
        <taxon>Diacronema</taxon>
    </lineage>
</organism>
<sequence>MAGVLAPLLAYGATMHVNFTLMHGYIPSTPAVDMAQAFHPSLPGAIDACAAIAACAAVTFRPEDEHSAGSVHTGAWYSYKRYPPSGAALPSVWPDPSWRTYVRAGPRPSARVPRACDAHECAGIRPPCAPSSPAQWGWPYRAASASSVPRPLGFVHAGSRAQLDVHWSDGAHDSWFLTLLPGTRQEVLSASGALWRVRRPPPDDRLVAEHLAGRALVQHCACAAQRDELGLRAERLRSVANANANASAGAGTHAGAGADAAAGGAREADTEVPEAARRANGAHAARDGEGRVCSEADSATSTGDGTSQTPAAARERPGGGVQPNLDLHLFNSAPFDARLVRARFEAAGGAIGAEPSLCDAGELGSGLDTLVTGLRLGDVLVACAVHRADGEADCNAPLLVHRLADVRLEDCANDARGAVGEMDGAAQDDGAARRQEELRQLDGESAQLRELLRSAQAMLGAAEHLHAPGAKARSSGAAQPRGGRGGARSDGDRARAGRRRGEVRPRRDADQAEPVVAAAVDAAGRTAVMAAAG</sequence>
<feature type="compositionally biased region" description="Basic and acidic residues" evidence="2">
    <location>
        <begin position="487"/>
        <end position="510"/>
    </location>
</feature>
<proteinExistence type="predicted"/>
<accession>A0A8J6C885</accession>
<evidence type="ECO:0000313" key="3">
    <source>
        <dbReference type="EMBL" id="KAG8460430.1"/>
    </source>
</evidence>
<protein>
    <submittedName>
        <fullName evidence="3">Uncharacterized protein</fullName>
    </submittedName>
</protein>
<keyword evidence="1" id="KW-0175">Coiled coil</keyword>
<feature type="compositionally biased region" description="Basic and acidic residues" evidence="2">
    <location>
        <begin position="266"/>
        <end position="277"/>
    </location>
</feature>
<keyword evidence="4" id="KW-1185">Reference proteome</keyword>
<comment type="caution">
    <text evidence="3">The sequence shown here is derived from an EMBL/GenBank/DDBJ whole genome shotgun (WGS) entry which is preliminary data.</text>
</comment>
<evidence type="ECO:0000313" key="4">
    <source>
        <dbReference type="Proteomes" id="UP000751190"/>
    </source>
</evidence>
<feature type="compositionally biased region" description="Low complexity" evidence="2">
    <location>
        <begin position="246"/>
        <end position="265"/>
    </location>
</feature>
<feature type="region of interest" description="Disordered" evidence="2">
    <location>
        <begin position="467"/>
        <end position="515"/>
    </location>
</feature>
<gene>
    <name evidence="3" type="ORF">KFE25_011921</name>
</gene>
<feature type="compositionally biased region" description="Polar residues" evidence="2">
    <location>
        <begin position="297"/>
        <end position="310"/>
    </location>
</feature>
<dbReference type="OrthoDB" id="10586200at2759"/>
<dbReference type="EMBL" id="JAGTXO010000033">
    <property type="protein sequence ID" value="KAG8460430.1"/>
    <property type="molecule type" value="Genomic_DNA"/>
</dbReference>
<feature type="region of interest" description="Disordered" evidence="2">
    <location>
        <begin position="246"/>
        <end position="323"/>
    </location>
</feature>
<dbReference type="AlphaFoldDB" id="A0A8J6C885"/>
<name>A0A8J6C885_DIALT</name>
<feature type="compositionally biased region" description="Low complexity" evidence="2">
    <location>
        <begin position="472"/>
        <end position="481"/>
    </location>
</feature>
<dbReference type="Proteomes" id="UP000751190">
    <property type="component" value="Unassembled WGS sequence"/>
</dbReference>
<feature type="coiled-coil region" evidence="1">
    <location>
        <begin position="431"/>
        <end position="458"/>
    </location>
</feature>
<reference evidence="3" key="1">
    <citation type="submission" date="2021-05" db="EMBL/GenBank/DDBJ databases">
        <title>The genome of the haptophyte Pavlova lutheri (Diacronema luteri, Pavlovales) - a model for lipid biosynthesis in eukaryotic algae.</title>
        <authorList>
            <person name="Hulatt C.J."/>
            <person name="Posewitz M.C."/>
        </authorList>
    </citation>
    <scope>NUCLEOTIDE SEQUENCE</scope>
    <source>
        <strain evidence="3">NIVA-4/92</strain>
    </source>
</reference>